<name>A0A2S9WX90_9FLAO</name>
<dbReference type="GO" id="GO:0006310">
    <property type="term" value="P:DNA recombination"/>
    <property type="evidence" value="ECO:0007669"/>
    <property type="project" value="UniProtKB-KW"/>
</dbReference>
<evidence type="ECO:0000256" key="4">
    <source>
        <dbReference type="PROSITE-ProRule" id="PRU01248"/>
    </source>
</evidence>
<dbReference type="AlphaFoldDB" id="A0A2S9WX90"/>
<evidence type="ECO:0000256" key="1">
    <source>
        <dbReference type="ARBA" id="ARBA00022908"/>
    </source>
</evidence>
<proteinExistence type="predicted"/>
<keyword evidence="2 4" id="KW-0238">DNA-binding</keyword>
<keyword evidence="7" id="KW-1185">Reference proteome</keyword>
<evidence type="ECO:0000256" key="2">
    <source>
        <dbReference type="ARBA" id="ARBA00023125"/>
    </source>
</evidence>
<dbReference type="Proteomes" id="UP000239532">
    <property type="component" value="Unassembled WGS sequence"/>
</dbReference>
<dbReference type="Pfam" id="PF13495">
    <property type="entry name" value="Phage_int_SAM_4"/>
    <property type="match status" value="1"/>
</dbReference>
<dbReference type="PROSITE" id="PS51900">
    <property type="entry name" value="CB"/>
    <property type="match status" value="1"/>
</dbReference>
<organism evidence="6 7">
    <name type="scientific">Nonlabens agnitus</name>
    <dbReference type="NCBI Taxonomy" id="870484"/>
    <lineage>
        <taxon>Bacteria</taxon>
        <taxon>Pseudomonadati</taxon>
        <taxon>Bacteroidota</taxon>
        <taxon>Flavobacteriia</taxon>
        <taxon>Flavobacteriales</taxon>
        <taxon>Flavobacteriaceae</taxon>
        <taxon>Nonlabens</taxon>
    </lineage>
</organism>
<evidence type="ECO:0000313" key="6">
    <source>
        <dbReference type="EMBL" id="PRP68092.1"/>
    </source>
</evidence>
<dbReference type="SUPFAM" id="SSF56349">
    <property type="entry name" value="DNA breaking-rejoining enzymes"/>
    <property type="match status" value="1"/>
</dbReference>
<evidence type="ECO:0000313" key="7">
    <source>
        <dbReference type="Proteomes" id="UP000239532"/>
    </source>
</evidence>
<accession>A0A2S9WX90</accession>
<dbReference type="InterPro" id="IPR013762">
    <property type="entry name" value="Integrase-like_cat_sf"/>
</dbReference>
<dbReference type="InterPro" id="IPR011010">
    <property type="entry name" value="DNA_brk_join_enz"/>
</dbReference>
<protein>
    <recommendedName>
        <fullName evidence="5">Core-binding (CB) domain-containing protein</fullName>
    </recommendedName>
</protein>
<dbReference type="InterPro" id="IPR010998">
    <property type="entry name" value="Integrase_recombinase_N"/>
</dbReference>
<comment type="caution">
    <text evidence="6">The sequence shown here is derived from an EMBL/GenBank/DDBJ whole genome shotgun (WGS) entry which is preliminary data.</text>
</comment>
<gene>
    <name evidence="6" type="ORF">BST86_13850</name>
</gene>
<dbReference type="OrthoDB" id="9806835at2"/>
<dbReference type="Gene3D" id="1.10.443.10">
    <property type="entry name" value="Intergrase catalytic core"/>
    <property type="match status" value="1"/>
</dbReference>
<dbReference type="RefSeq" id="WP_105983770.1">
    <property type="nucleotide sequence ID" value="NZ_MQUC01000003.1"/>
</dbReference>
<keyword evidence="3" id="KW-0233">DNA recombination</keyword>
<feature type="domain" description="Core-binding (CB)" evidence="5">
    <location>
        <begin position="106"/>
        <end position="192"/>
    </location>
</feature>
<dbReference type="InterPro" id="IPR044068">
    <property type="entry name" value="CB"/>
</dbReference>
<dbReference type="GO" id="GO:0003677">
    <property type="term" value="F:DNA binding"/>
    <property type="evidence" value="ECO:0007669"/>
    <property type="project" value="UniProtKB-UniRule"/>
</dbReference>
<evidence type="ECO:0000256" key="3">
    <source>
        <dbReference type="ARBA" id="ARBA00023172"/>
    </source>
</evidence>
<dbReference type="EMBL" id="MQUC01000003">
    <property type="protein sequence ID" value="PRP68092.1"/>
    <property type="molecule type" value="Genomic_DNA"/>
</dbReference>
<reference evidence="6 7" key="1">
    <citation type="submission" date="2016-11" db="EMBL/GenBank/DDBJ databases">
        <title>Trade-off between light-utilization and light-protection in marine flavobacteria.</title>
        <authorList>
            <person name="Kumagai Y."/>
        </authorList>
    </citation>
    <scope>NUCLEOTIDE SEQUENCE [LARGE SCALE GENOMIC DNA]</scope>
    <source>
        <strain evidence="6 7">JCM 17109</strain>
    </source>
</reference>
<keyword evidence="1" id="KW-0229">DNA integration</keyword>
<dbReference type="InterPro" id="IPR004107">
    <property type="entry name" value="Integrase_SAM-like_N"/>
</dbReference>
<evidence type="ECO:0000259" key="5">
    <source>
        <dbReference type="PROSITE" id="PS51900"/>
    </source>
</evidence>
<dbReference type="Gene3D" id="1.10.150.130">
    <property type="match status" value="1"/>
</dbReference>
<dbReference type="GO" id="GO:0015074">
    <property type="term" value="P:DNA integration"/>
    <property type="evidence" value="ECO:0007669"/>
    <property type="project" value="UniProtKB-KW"/>
</dbReference>
<sequence length="407" mass="46852">MEKGYDKGYTFEIAIKMPDYTVPALYEAKKIVDGRKVASVDPGARWYVWFNYKGKRYAFKNGINKLKTVKDRRRVGKAMVAAYTIMLERGWNPDTKQNETESAPVLTLENALKLALSHKKSRVKDSTYKGYEHRLTKFIEYTDSKLISGLPVDQFTKKQFAAFLNQIASEGAGKTSVRNYQRSISALFSKLVQDYHIKENPAAGIKTPKGKPEKNTPFTAEEFKNVVDWFTVNEPYMLIPLRLIVFALLRPIETVRLRVRDCNGDQLKVETKTDSYATIRIIDKLKPTIDTIIKQSTHSSDFIITKDFKPGPYNASAQGRYGFFQRRFKVMKDALGFDHRYGWYSLRHSAIFALYTSFIKDGLTPREAVLKMLPITRHRDEESLSSYLRDIGAFLPPDYGSRFKFDL</sequence>